<comment type="subcellular location">
    <subcellularLocation>
        <location evidence="8">Mitochondrion matrix</location>
    </subcellularLocation>
</comment>
<dbReference type="PANTHER" id="PTHR11947">
    <property type="entry name" value="PYRUVATE DEHYDROGENASE KINASE"/>
    <property type="match status" value="1"/>
</dbReference>
<dbReference type="Proteomes" id="UP000070544">
    <property type="component" value="Unassembled WGS sequence"/>
</dbReference>
<dbReference type="STRING" id="1344416.A0A139A3D6"/>
<dbReference type="Pfam" id="PF02518">
    <property type="entry name" value="HATPase_c"/>
    <property type="match status" value="1"/>
</dbReference>
<dbReference type="GO" id="GO:0004740">
    <property type="term" value="F:pyruvate dehydrogenase (acetyl-transferring) kinase activity"/>
    <property type="evidence" value="ECO:0007669"/>
    <property type="project" value="UniProtKB-EC"/>
</dbReference>
<evidence type="ECO:0000256" key="2">
    <source>
        <dbReference type="ARBA" id="ARBA00022679"/>
    </source>
</evidence>
<keyword evidence="5 8" id="KW-0067">ATP-binding</keyword>
<dbReference type="PANTHER" id="PTHR11947:SF3">
    <property type="entry name" value="[PYRUVATE DEHYDROGENASE (ACETYL-TRANSFERRING)] KINASE, MITOCHONDRIAL"/>
    <property type="match status" value="1"/>
</dbReference>
<comment type="similarity">
    <text evidence="1 8">Belongs to the PDK/BCKDK protein kinase family.</text>
</comment>
<keyword evidence="4 8" id="KW-0418">Kinase</keyword>
<protein>
    <recommendedName>
        <fullName evidence="8">Protein-serine/threonine kinase</fullName>
        <ecNumber evidence="8">2.7.11.-</ecNumber>
    </recommendedName>
</protein>
<dbReference type="GO" id="GO:0005759">
    <property type="term" value="C:mitochondrial matrix"/>
    <property type="evidence" value="ECO:0007669"/>
    <property type="project" value="UniProtKB-SubCell"/>
</dbReference>
<dbReference type="OrthoDB" id="241648at2759"/>
<evidence type="ECO:0000256" key="4">
    <source>
        <dbReference type="ARBA" id="ARBA00022777"/>
    </source>
</evidence>
<feature type="domain" description="Histidine kinase" evidence="9">
    <location>
        <begin position="287"/>
        <end position="456"/>
    </location>
</feature>
<dbReference type="PROSITE" id="PS50109">
    <property type="entry name" value="HIS_KIN"/>
    <property type="match status" value="1"/>
</dbReference>
<dbReference type="SUPFAM" id="SSF69012">
    <property type="entry name" value="alpha-ketoacid dehydrogenase kinase, N-terminal domain"/>
    <property type="match status" value="1"/>
</dbReference>
<dbReference type="Gene3D" id="3.30.565.10">
    <property type="entry name" value="Histidine kinase-like ATPase, C-terminal domain"/>
    <property type="match status" value="1"/>
</dbReference>
<evidence type="ECO:0000259" key="9">
    <source>
        <dbReference type="PROSITE" id="PS50109"/>
    </source>
</evidence>
<reference evidence="10 11" key="1">
    <citation type="journal article" date="2015" name="Genome Biol. Evol.">
        <title>Phylogenomic analyses indicate that early fungi evolved digesting cell walls of algal ancestors of land plants.</title>
        <authorList>
            <person name="Chang Y."/>
            <person name="Wang S."/>
            <person name="Sekimoto S."/>
            <person name="Aerts A.L."/>
            <person name="Choi C."/>
            <person name="Clum A."/>
            <person name="LaButti K.M."/>
            <person name="Lindquist E.A."/>
            <person name="Yee Ngan C."/>
            <person name="Ohm R.A."/>
            <person name="Salamov A.A."/>
            <person name="Grigoriev I.V."/>
            <person name="Spatafora J.W."/>
            <person name="Berbee M.L."/>
        </authorList>
    </citation>
    <scope>NUCLEOTIDE SEQUENCE [LARGE SCALE GENOMIC DNA]</scope>
    <source>
        <strain evidence="10 11">JEL478</strain>
    </source>
</reference>
<dbReference type="InterPro" id="IPR003594">
    <property type="entry name" value="HATPase_dom"/>
</dbReference>
<dbReference type="InterPro" id="IPR004358">
    <property type="entry name" value="Sig_transdc_His_kin-like_C"/>
</dbReference>
<name>A0A139A3D6_GONPJ</name>
<evidence type="ECO:0000256" key="1">
    <source>
        <dbReference type="ARBA" id="ARBA00006155"/>
    </source>
</evidence>
<keyword evidence="3 8" id="KW-0547">Nucleotide-binding</keyword>
<dbReference type="GO" id="GO:0005524">
    <property type="term" value="F:ATP binding"/>
    <property type="evidence" value="ECO:0007669"/>
    <property type="project" value="UniProtKB-UniRule"/>
</dbReference>
<dbReference type="SUPFAM" id="SSF55874">
    <property type="entry name" value="ATPase domain of HSP90 chaperone/DNA topoisomerase II/histidine kinase"/>
    <property type="match status" value="1"/>
</dbReference>
<proteinExistence type="inferred from homology"/>
<evidence type="ECO:0000256" key="8">
    <source>
        <dbReference type="RuleBase" id="RU366032"/>
    </source>
</evidence>
<dbReference type="InterPro" id="IPR005467">
    <property type="entry name" value="His_kinase_dom"/>
</dbReference>
<dbReference type="PRINTS" id="PR00344">
    <property type="entry name" value="BCTRLSENSOR"/>
</dbReference>
<evidence type="ECO:0000256" key="6">
    <source>
        <dbReference type="ARBA" id="ARBA00023128"/>
    </source>
</evidence>
<dbReference type="InterPro" id="IPR036784">
    <property type="entry name" value="AK/P_DHK_N_sf"/>
</dbReference>
<evidence type="ECO:0000256" key="3">
    <source>
        <dbReference type="ARBA" id="ARBA00022741"/>
    </source>
</evidence>
<organism evidence="10 11">
    <name type="scientific">Gonapodya prolifera (strain JEL478)</name>
    <name type="common">Monoblepharis prolifera</name>
    <dbReference type="NCBI Taxonomy" id="1344416"/>
    <lineage>
        <taxon>Eukaryota</taxon>
        <taxon>Fungi</taxon>
        <taxon>Fungi incertae sedis</taxon>
        <taxon>Chytridiomycota</taxon>
        <taxon>Chytridiomycota incertae sedis</taxon>
        <taxon>Monoblepharidomycetes</taxon>
        <taxon>Monoblepharidales</taxon>
        <taxon>Gonapodyaceae</taxon>
        <taxon>Gonapodya</taxon>
    </lineage>
</organism>
<dbReference type="EMBL" id="KQ965806">
    <property type="protein sequence ID" value="KXS11179.1"/>
    <property type="molecule type" value="Genomic_DNA"/>
</dbReference>
<keyword evidence="6 8" id="KW-0496">Mitochondrion</keyword>
<dbReference type="InterPro" id="IPR018955">
    <property type="entry name" value="BCDHK/PDK_N"/>
</dbReference>
<dbReference type="SMART" id="SM00387">
    <property type="entry name" value="HATPase_c"/>
    <property type="match status" value="1"/>
</dbReference>
<dbReference type="InterPro" id="IPR039028">
    <property type="entry name" value="BCKD/PDK"/>
</dbReference>
<dbReference type="EC" id="2.7.11.-" evidence="8"/>
<dbReference type="GO" id="GO:0010906">
    <property type="term" value="P:regulation of glucose metabolic process"/>
    <property type="evidence" value="ECO:0007669"/>
    <property type="project" value="TreeGrafter"/>
</dbReference>
<dbReference type="Gene3D" id="1.20.140.20">
    <property type="entry name" value="Alpha-ketoacid/pyruvate dehydrogenase kinase, N-terminal domain"/>
    <property type="match status" value="1"/>
</dbReference>
<gene>
    <name evidence="10" type="ORF">M427DRAFT_36091</name>
</gene>
<accession>A0A139A3D6</accession>
<evidence type="ECO:0000313" key="10">
    <source>
        <dbReference type="EMBL" id="KXS11179.1"/>
    </source>
</evidence>
<sequence length="468" mass="51717">MSTAQTSASTAWSPALKEKIDEYASKHPTMVPLKDMVKFGPNPTQGTLLNASEFLGEEIPIRLASRIRLLERLPVPGLAEMEEMKTVVGWYARSFQDLVLFNEEEIPSLAFGTPLNSSPSTSSESVPTGGGVWSRWAKGRGFCTLTSVPSHHRRRVAEVQRASFHASLRNPYNENPYYLPLTTNNTPRYAEALNKRFATLLTAYRTRHDPISQVLASALLRLPDSLPEVDILSDNVQQYLDSYHLAALGNRMLTTQHLELLRNAFDGGKQRMGKGSERMVGIVDPAMDVGDVVKVAVDDARSVARDYFGGEEPPRVVVEVGTQSRILGVPGHVRMIVFEVLKNSIRAVMENTVEGEPFEDISVGVEELGEFIVVTISDRGGGIPSEYVDKVFKYAFTTAPPLLDPTTDLNERPPLAGYGYGLPLSRLYARYFHGDLSVKTQEGEGTVVKIQLRSNLAGMNKEYMGINL</sequence>
<dbReference type="AlphaFoldDB" id="A0A139A3D6"/>
<evidence type="ECO:0000256" key="5">
    <source>
        <dbReference type="ARBA" id="ARBA00022840"/>
    </source>
</evidence>
<dbReference type="Pfam" id="PF10436">
    <property type="entry name" value="BCDHK_Adom3"/>
    <property type="match status" value="1"/>
</dbReference>
<comment type="catalytic activity">
    <reaction evidence="7">
        <text>L-seryl-[pyruvate dehydrogenase E1 alpha subunit] + ATP = O-phospho-L-seryl-[pyruvate dehydrogenase E1 alpha subunit] + ADP + H(+)</text>
        <dbReference type="Rhea" id="RHEA:23052"/>
        <dbReference type="Rhea" id="RHEA-COMP:13689"/>
        <dbReference type="Rhea" id="RHEA-COMP:13690"/>
        <dbReference type="ChEBI" id="CHEBI:15378"/>
        <dbReference type="ChEBI" id="CHEBI:29999"/>
        <dbReference type="ChEBI" id="CHEBI:30616"/>
        <dbReference type="ChEBI" id="CHEBI:83421"/>
        <dbReference type="ChEBI" id="CHEBI:456216"/>
        <dbReference type="EC" id="2.7.11.2"/>
    </reaction>
</comment>
<dbReference type="InterPro" id="IPR036890">
    <property type="entry name" value="HATPase_C_sf"/>
</dbReference>
<keyword evidence="11" id="KW-1185">Reference proteome</keyword>
<evidence type="ECO:0000256" key="7">
    <source>
        <dbReference type="ARBA" id="ARBA00048201"/>
    </source>
</evidence>
<evidence type="ECO:0000313" key="11">
    <source>
        <dbReference type="Proteomes" id="UP000070544"/>
    </source>
</evidence>
<keyword evidence="2 8" id="KW-0808">Transferase</keyword>